<keyword evidence="2" id="KW-1185">Reference proteome</keyword>
<evidence type="ECO:0000313" key="1">
    <source>
        <dbReference type="EMBL" id="KAJ6951430.1"/>
    </source>
</evidence>
<reference evidence="1" key="1">
    <citation type="journal article" date="2023" name="Mol. Ecol. Resour.">
        <title>Chromosome-level genome assembly of a triploid poplar Populus alba 'Berolinensis'.</title>
        <authorList>
            <person name="Chen S."/>
            <person name="Yu Y."/>
            <person name="Wang X."/>
            <person name="Wang S."/>
            <person name="Zhang T."/>
            <person name="Zhou Y."/>
            <person name="He R."/>
            <person name="Meng N."/>
            <person name="Wang Y."/>
            <person name="Liu W."/>
            <person name="Liu Z."/>
            <person name="Liu J."/>
            <person name="Guo Q."/>
            <person name="Huang H."/>
            <person name="Sederoff R.R."/>
            <person name="Wang G."/>
            <person name="Qu G."/>
            <person name="Chen S."/>
        </authorList>
    </citation>
    <scope>NUCLEOTIDE SEQUENCE</scope>
    <source>
        <strain evidence="1">SC-2020</strain>
    </source>
</reference>
<dbReference type="AlphaFoldDB" id="A0AAD6PN64"/>
<dbReference type="Proteomes" id="UP001164929">
    <property type="component" value="Chromosome 19"/>
</dbReference>
<name>A0AAD6PN64_9ROSI</name>
<dbReference type="EMBL" id="JAQIZT010000019">
    <property type="protein sequence ID" value="KAJ6951430.1"/>
    <property type="molecule type" value="Genomic_DNA"/>
</dbReference>
<evidence type="ECO:0000313" key="2">
    <source>
        <dbReference type="Proteomes" id="UP001164929"/>
    </source>
</evidence>
<gene>
    <name evidence="1" type="ORF">NC653_040752</name>
</gene>
<comment type="caution">
    <text evidence="1">The sequence shown here is derived from an EMBL/GenBank/DDBJ whole genome shotgun (WGS) entry which is preliminary data.</text>
</comment>
<organism evidence="1 2">
    <name type="scientific">Populus alba x Populus x berolinensis</name>
    <dbReference type="NCBI Taxonomy" id="444605"/>
    <lineage>
        <taxon>Eukaryota</taxon>
        <taxon>Viridiplantae</taxon>
        <taxon>Streptophyta</taxon>
        <taxon>Embryophyta</taxon>
        <taxon>Tracheophyta</taxon>
        <taxon>Spermatophyta</taxon>
        <taxon>Magnoliopsida</taxon>
        <taxon>eudicotyledons</taxon>
        <taxon>Gunneridae</taxon>
        <taxon>Pentapetalae</taxon>
        <taxon>rosids</taxon>
        <taxon>fabids</taxon>
        <taxon>Malpighiales</taxon>
        <taxon>Salicaceae</taxon>
        <taxon>Saliceae</taxon>
        <taxon>Populus</taxon>
    </lineage>
</organism>
<protein>
    <submittedName>
        <fullName evidence="1">Uncharacterized protein</fullName>
    </submittedName>
</protein>
<sequence length="125" mass="14008">MTQNNPGQCWKPLSRWNSAVKTSGTTGTVAARGSHAPPPLGLVFDFFNKPCCLLQHKSIFCYTINGGNREHRQFSQPLSISLSQYNYQCPFCAANLSVIIKVMCANSPYIMSFKEKDFCYKQPGF</sequence>
<proteinExistence type="predicted"/>
<accession>A0AAD6PN64</accession>